<dbReference type="Proteomes" id="UP001302429">
    <property type="component" value="Chromosome"/>
</dbReference>
<dbReference type="Pfam" id="PF02566">
    <property type="entry name" value="OsmC"/>
    <property type="match status" value="1"/>
</dbReference>
<protein>
    <submittedName>
        <fullName evidence="2">Alpha/beta fold hydrolase</fullName>
    </submittedName>
</protein>
<dbReference type="Gene3D" id="3.30.300.20">
    <property type="match status" value="1"/>
</dbReference>
<feature type="domain" description="Serine aminopeptidase S33" evidence="1">
    <location>
        <begin position="48"/>
        <end position="141"/>
    </location>
</feature>
<dbReference type="EMBL" id="CP136594">
    <property type="protein sequence ID" value="WOE74128.1"/>
    <property type="molecule type" value="Genomic_DNA"/>
</dbReference>
<name>A0AA97F500_9SPHN</name>
<dbReference type="PANTHER" id="PTHR39624">
    <property type="entry name" value="PROTEIN INVOLVED IN RIMO-MEDIATED BETA-METHYLTHIOLATION OF RIBOSOMAL PROTEIN S12 YCAO"/>
    <property type="match status" value="1"/>
</dbReference>
<dbReference type="SUPFAM" id="SSF53474">
    <property type="entry name" value="alpha/beta-Hydrolases"/>
    <property type="match status" value="1"/>
</dbReference>
<evidence type="ECO:0000259" key="1">
    <source>
        <dbReference type="Pfam" id="PF12146"/>
    </source>
</evidence>
<dbReference type="InterPro" id="IPR003718">
    <property type="entry name" value="OsmC/Ohr_fam"/>
</dbReference>
<dbReference type="Pfam" id="PF12146">
    <property type="entry name" value="Hydrolase_4"/>
    <property type="match status" value="1"/>
</dbReference>
<dbReference type="RefSeq" id="WP_317080360.1">
    <property type="nucleotide sequence ID" value="NZ_CP136594.1"/>
</dbReference>
<dbReference type="PANTHER" id="PTHR39624:SF2">
    <property type="entry name" value="OSMC-LIKE PROTEIN"/>
    <property type="match status" value="1"/>
</dbReference>
<keyword evidence="2" id="KW-0378">Hydrolase</keyword>
<dbReference type="Gene3D" id="3.40.50.1820">
    <property type="entry name" value="alpha/beta hydrolase"/>
    <property type="match status" value="1"/>
</dbReference>
<evidence type="ECO:0000313" key="3">
    <source>
        <dbReference type="Proteomes" id="UP001302429"/>
    </source>
</evidence>
<dbReference type="InterPro" id="IPR036102">
    <property type="entry name" value="OsmC/Ohrsf"/>
</dbReference>
<dbReference type="SUPFAM" id="SSF82784">
    <property type="entry name" value="OsmC-like"/>
    <property type="match status" value="1"/>
</dbReference>
<dbReference type="KEGG" id="acoa:RB602_09700"/>
<accession>A0AA97F500</accession>
<dbReference type="GO" id="GO:0016787">
    <property type="term" value="F:hydrolase activity"/>
    <property type="evidence" value="ECO:0007669"/>
    <property type="project" value="UniProtKB-KW"/>
</dbReference>
<dbReference type="AlphaFoldDB" id="A0AA97F500"/>
<sequence length="406" mass="43401">MSQKVHFTNAKDIKLSGTLELPATEKVRGYALFAHCFTCTQASHGARRISEALGAMGIATLRFDFTGLGRSEGEFADSHFSANVADIVAAADYLDAEFEAPALLIGHSLGGAAVIAAAEQIPNAKAVITLGAPFAVDHVLGQLGDAVARIQQDGEGEVAIGGRPFHVNRAFVENAQGQDQATRLAKLHKALLVLHSPTDAIVGIDQARQIYEAAKHPKSFVSLPDADHLLTDAAQARYVAAMIAAWAAPHIPENTKEEETEQDAAEGEVMVESAGGKFSQRVTAGAHSFIADEPVSFGGSNLGPTPYDLLLAGLGSCTTMTIQMVAKREKIPLEHVSVTVRHKRCHSEDCQEAGEGRPRIEIIERDLKFTGDLDEAQRARLLEIADKCPVHRTLEADPIIKTKLVG</sequence>
<keyword evidence="3" id="KW-1185">Reference proteome</keyword>
<evidence type="ECO:0000313" key="2">
    <source>
        <dbReference type="EMBL" id="WOE74128.1"/>
    </source>
</evidence>
<organism evidence="2 3">
    <name type="scientific">Alterisphingorhabdus coralli</name>
    <dbReference type="NCBI Taxonomy" id="3071408"/>
    <lineage>
        <taxon>Bacteria</taxon>
        <taxon>Pseudomonadati</taxon>
        <taxon>Pseudomonadota</taxon>
        <taxon>Alphaproteobacteria</taxon>
        <taxon>Sphingomonadales</taxon>
        <taxon>Sphingomonadaceae</taxon>
        <taxon>Alterisphingorhabdus (ex Yan et al. 2024)</taxon>
    </lineage>
</organism>
<dbReference type="InterPro" id="IPR029058">
    <property type="entry name" value="AB_hydrolase_fold"/>
</dbReference>
<gene>
    <name evidence="2" type="ORF">RB602_09700</name>
</gene>
<proteinExistence type="predicted"/>
<reference evidence="2 3" key="1">
    <citation type="submission" date="2023-10" db="EMBL/GenBank/DDBJ databases">
        <title>Complete genome sequence of a Sphingomonadaceae bacterium.</title>
        <authorList>
            <person name="Yan C."/>
        </authorList>
    </citation>
    <scope>NUCLEOTIDE SEQUENCE [LARGE SCALE GENOMIC DNA]</scope>
    <source>
        <strain evidence="2 3">SCSIO 66989</strain>
    </source>
</reference>
<dbReference type="InterPro" id="IPR015946">
    <property type="entry name" value="KH_dom-like_a/b"/>
</dbReference>
<dbReference type="InterPro" id="IPR022742">
    <property type="entry name" value="Hydrolase_4"/>
</dbReference>